<evidence type="ECO:0000313" key="7">
    <source>
        <dbReference type="Proteomes" id="UP000029999"/>
    </source>
</evidence>
<comment type="similarity">
    <text evidence="1 4">Belongs to the polyphosphate kinase 2 (PPK2) family. Class I subfamily.</text>
</comment>
<evidence type="ECO:0000313" key="6">
    <source>
        <dbReference type="EMBL" id="KGM05951.1"/>
    </source>
</evidence>
<proteinExistence type="inferred from homology"/>
<dbReference type="PANTHER" id="PTHR34383:SF1">
    <property type="entry name" value="ADP-POLYPHOSPHATE PHOSPHOTRANSFERASE"/>
    <property type="match status" value="1"/>
</dbReference>
<dbReference type="InterPro" id="IPR016898">
    <property type="entry name" value="Polyphosphate_phosphotransfera"/>
</dbReference>
<name>A0A0A0BDC1_9GAMM</name>
<dbReference type="GO" id="GO:0008976">
    <property type="term" value="F:polyphosphate kinase activity"/>
    <property type="evidence" value="ECO:0007669"/>
    <property type="project" value="UniProtKB-UniRule"/>
</dbReference>
<reference evidence="6 7" key="1">
    <citation type="submission" date="2014-09" db="EMBL/GenBank/DDBJ databases">
        <authorList>
            <person name="Grob C."/>
            <person name="Taubert M."/>
            <person name="Howat A.M."/>
            <person name="Burns O.J."/>
            <person name="Dixon J.L."/>
            <person name="Chen Y."/>
            <person name="Murrell J.C."/>
        </authorList>
    </citation>
    <scope>NUCLEOTIDE SEQUENCE [LARGE SCALE GENOMIC DNA]</scope>
    <source>
        <strain evidence="6">L4</strain>
    </source>
</reference>
<dbReference type="STRING" id="392484.LP43_2263"/>
<dbReference type="InterPro" id="IPR022488">
    <property type="entry name" value="PPK2-related"/>
</dbReference>
<evidence type="ECO:0000259" key="5">
    <source>
        <dbReference type="Pfam" id="PF03976"/>
    </source>
</evidence>
<dbReference type="EC" id="2.7.4.-" evidence="4"/>
<dbReference type="Gene3D" id="3.40.50.300">
    <property type="entry name" value="P-loop containing nucleotide triphosphate hydrolases"/>
    <property type="match status" value="1"/>
</dbReference>
<comment type="subunit">
    <text evidence="4">Homotetramer.</text>
</comment>
<evidence type="ECO:0000256" key="2">
    <source>
        <dbReference type="ARBA" id="ARBA00022679"/>
    </source>
</evidence>
<comment type="function">
    <text evidence="4">Uses inorganic polyphosphate (polyP) as a donor to convert GDP to GTP or ADP to ATP.</text>
</comment>
<dbReference type="RefSeq" id="WP_052094182.1">
    <property type="nucleotide sequence ID" value="NZ_JRQD01000006.1"/>
</dbReference>
<dbReference type="SUPFAM" id="SSF52540">
    <property type="entry name" value="P-loop containing nucleoside triphosphate hydrolases"/>
    <property type="match status" value="1"/>
</dbReference>
<accession>A0A0A0BDC1</accession>
<evidence type="ECO:0000256" key="3">
    <source>
        <dbReference type="ARBA" id="ARBA00022777"/>
    </source>
</evidence>
<dbReference type="EMBL" id="JRQD01000006">
    <property type="protein sequence ID" value="KGM05951.1"/>
    <property type="molecule type" value="Genomic_DNA"/>
</dbReference>
<dbReference type="AlphaFoldDB" id="A0A0A0BDC1"/>
<dbReference type="InterPro" id="IPR027417">
    <property type="entry name" value="P-loop_NTPase"/>
</dbReference>
<dbReference type="PIRSF" id="PIRSF028756">
    <property type="entry name" value="PPK2_prd"/>
    <property type="match status" value="1"/>
</dbReference>
<dbReference type="InterPro" id="IPR022486">
    <property type="entry name" value="PPK2_PA0141"/>
</dbReference>
<sequence length="260" mass="30546">MAKTRKLSRKDYEKQLALLQIELLKVQEWTKETGQRILILFEGRDASGKGGTIKRFIEHLNPRGTRVVALEKPSNTEQTQWYFQRYLDHLPNGGEIVLFDRSWYNRAGVEKVMGFTTEDKYQLFLRQVPALEQMLIDDGIWLFKYWFSISREEQKDRFDDRRENPLKHWKLSPIDISAQEKWDDYSAARDAMFATTHTNHSPWTVVKSDNKKAARINCISDFLRALPYSDKNPELVENVDEDVVFSPAYPALKRRAADKK</sequence>
<feature type="domain" description="Polyphosphate kinase-2-related" evidence="5">
    <location>
        <begin position="6"/>
        <end position="232"/>
    </location>
</feature>
<dbReference type="GO" id="GO:0006793">
    <property type="term" value="P:phosphorus metabolic process"/>
    <property type="evidence" value="ECO:0007669"/>
    <property type="project" value="InterPro"/>
</dbReference>
<organism evidence="6 7">
    <name type="scientific">Methylophaga thiooxydans</name>
    <dbReference type="NCBI Taxonomy" id="392484"/>
    <lineage>
        <taxon>Bacteria</taxon>
        <taxon>Pseudomonadati</taxon>
        <taxon>Pseudomonadota</taxon>
        <taxon>Gammaproteobacteria</taxon>
        <taxon>Thiotrichales</taxon>
        <taxon>Piscirickettsiaceae</taxon>
        <taxon>Methylophaga</taxon>
    </lineage>
</organism>
<dbReference type="Pfam" id="PF03976">
    <property type="entry name" value="PPK2"/>
    <property type="match status" value="1"/>
</dbReference>
<evidence type="ECO:0000256" key="1">
    <source>
        <dbReference type="ARBA" id="ARBA00009924"/>
    </source>
</evidence>
<gene>
    <name evidence="6" type="ORF">LP43_2263</name>
</gene>
<protein>
    <recommendedName>
        <fullName evidence="4">ADP/GDP-polyphosphate phosphotransferase</fullName>
        <ecNumber evidence="4">2.7.4.-</ecNumber>
    </recommendedName>
    <alternativeName>
        <fullName evidence="4">Polyphosphate kinase PPK2</fullName>
    </alternativeName>
</protein>
<evidence type="ECO:0000256" key="4">
    <source>
        <dbReference type="RuleBase" id="RU369062"/>
    </source>
</evidence>
<keyword evidence="3 4" id="KW-0418">Kinase</keyword>
<dbReference type="NCBIfam" id="TIGR03707">
    <property type="entry name" value="PPK2_P_aer"/>
    <property type="match status" value="1"/>
</dbReference>
<keyword evidence="2 4" id="KW-0808">Transferase</keyword>
<dbReference type="Proteomes" id="UP000029999">
    <property type="component" value="Unassembled WGS sequence"/>
</dbReference>
<comment type="caution">
    <text evidence="6">The sequence shown here is derived from an EMBL/GenBank/DDBJ whole genome shotgun (WGS) entry which is preliminary data.</text>
</comment>
<dbReference type="PANTHER" id="PTHR34383">
    <property type="entry name" value="POLYPHOSPHATE:AMP PHOSPHOTRANSFERASE-RELATED"/>
    <property type="match status" value="1"/>
</dbReference>